<keyword evidence="2" id="KW-1185">Reference proteome</keyword>
<dbReference type="KEGG" id="rle:pRL120087"/>
<reference evidence="1 2" key="1">
    <citation type="journal article" date="2006" name="Genome Biol.">
        <title>The genome of Rhizobium leguminosarum has recognizable core and accessory components.</title>
        <authorList>
            <person name="Young J.W."/>
            <person name="Crossman L.C."/>
            <person name="Johnston A.W.B."/>
            <person name="Thomson N.R."/>
            <person name="Ghazoui Z.F."/>
            <person name="Hull K.H."/>
            <person name="Wexler M."/>
            <person name="Curson A.R.J."/>
            <person name="Todd J.D."/>
            <person name="Poole P.S."/>
            <person name="Mauchline T.H."/>
            <person name="East A.K."/>
            <person name="Quail M.A."/>
            <person name="Churcher C."/>
            <person name="Arrowsmith C."/>
            <person name="Cherevach A."/>
            <person name="Chillingworth T."/>
            <person name="Clarke K."/>
            <person name="Cronin A."/>
            <person name="Davis P."/>
            <person name="Fraser A."/>
            <person name="Hance Z."/>
            <person name="Hauser H."/>
            <person name="Jagels K."/>
            <person name="Moule S."/>
            <person name="Mungall K."/>
            <person name="Norbertczak H."/>
            <person name="Rabbinowitsch E."/>
            <person name="Sanders M."/>
            <person name="Simmonds M."/>
            <person name="Whitehead S."/>
            <person name="Parkhill J."/>
        </authorList>
    </citation>
    <scope>NUCLEOTIDE SEQUENCE [LARGE SCALE GENOMIC DNA]</scope>
    <source>
        <strain evidence="2">DSM 114642 / LMG 32736 / 3841</strain>
    </source>
</reference>
<sequence length="161" mass="17676">MQTDYPNILTFQPMEDFLETWNLTTLTRLFAADPDALGDVDVAVPEQGDVICVTLKEKGDLDVFVAVSGERDILVSAVLVPCKDVPNREAFERMVLKTHKFVPLSSFGITTIDGEEWYELFGSLSARSPAETVVEEVAILAANAVDAAHMIEEWKSGEIAA</sequence>
<name>Q1M516_RHIJ3</name>
<evidence type="ECO:0000313" key="1">
    <source>
        <dbReference type="EMBL" id="CAK11801.1"/>
    </source>
</evidence>
<dbReference type="Proteomes" id="UP000006575">
    <property type="component" value="Plasmid pRL12"/>
</dbReference>
<protein>
    <recommendedName>
        <fullName evidence="3">DUF2170 family protein</fullName>
    </recommendedName>
</protein>
<dbReference type="InterPro" id="IPR019231">
    <property type="entry name" value="DUF2170"/>
</dbReference>
<dbReference type="eggNOG" id="COG3789">
    <property type="taxonomic scope" value="Bacteria"/>
</dbReference>
<dbReference type="AlphaFoldDB" id="Q1M516"/>
<accession>Q1M516</accession>
<dbReference type="EMBL" id="AM236086">
    <property type="protein sequence ID" value="CAK11801.1"/>
    <property type="molecule type" value="Genomic_DNA"/>
</dbReference>
<dbReference type="EnsemblBacteria" id="CAK11801">
    <property type="protein sequence ID" value="CAK11801"/>
    <property type="gene ID" value="pRL120087"/>
</dbReference>
<dbReference type="HOGENOM" id="CLU_110701_1_1_5"/>
<geneLocation type="plasmid" evidence="2">
    <name>pRL12</name>
</geneLocation>
<proteinExistence type="predicted"/>
<organism evidence="1 2">
    <name type="scientific">Rhizobium johnstonii (strain DSM 114642 / LMG 32736 / 3841)</name>
    <name type="common">Rhizobium leguminosarum bv. viciae</name>
    <dbReference type="NCBI Taxonomy" id="216596"/>
    <lineage>
        <taxon>Bacteria</taxon>
        <taxon>Pseudomonadati</taxon>
        <taxon>Pseudomonadota</taxon>
        <taxon>Alphaproteobacteria</taxon>
        <taxon>Hyphomicrobiales</taxon>
        <taxon>Rhizobiaceae</taxon>
        <taxon>Rhizobium/Agrobacterium group</taxon>
        <taxon>Rhizobium</taxon>
        <taxon>Rhizobium johnstonii</taxon>
    </lineage>
</organism>
<evidence type="ECO:0008006" key="3">
    <source>
        <dbReference type="Google" id="ProtNLM"/>
    </source>
</evidence>
<evidence type="ECO:0000313" key="2">
    <source>
        <dbReference type="Proteomes" id="UP000006575"/>
    </source>
</evidence>
<gene>
    <name evidence="1" type="ordered locus">pRL120087</name>
</gene>
<dbReference type="Pfam" id="PF09938">
    <property type="entry name" value="DUF2170"/>
    <property type="match status" value="1"/>
</dbReference>